<gene>
    <name evidence="1" type="ORF">IIU_05892</name>
</gene>
<dbReference type="AlphaFoldDB" id="A0A9W5PL93"/>
<dbReference type="EMBL" id="AHFB01000109">
    <property type="protein sequence ID" value="EOO27511.1"/>
    <property type="molecule type" value="Genomic_DNA"/>
</dbReference>
<protein>
    <submittedName>
        <fullName evidence="1">Uncharacterized protein</fullName>
    </submittedName>
</protein>
<evidence type="ECO:0000313" key="1">
    <source>
        <dbReference type="EMBL" id="EOO27511.1"/>
    </source>
</evidence>
<organism evidence="1 2">
    <name type="scientific">Bacillus cereus VD133</name>
    <dbReference type="NCBI Taxonomy" id="1053233"/>
    <lineage>
        <taxon>Bacteria</taxon>
        <taxon>Bacillati</taxon>
        <taxon>Bacillota</taxon>
        <taxon>Bacilli</taxon>
        <taxon>Bacillales</taxon>
        <taxon>Bacillaceae</taxon>
        <taxon>Bacillus</taxon>
        <taxon>Bacillus cereus group</taxon>
    </lineage>
</organism>
<proteinExistence type="predicted"/>
<comment type="caution">
    <text evidence="1">The sequence shown here is derived from an EMBL/GenBank/DDBJ whole genome shotgun (WGS) entry which is preliminary data.</text>
</comment>
<reference evidence="1 2" key="1">
    <citation type="submission" date="2012-12" db="EMBL/GenBank/DDBJ databases">
        <title>The Genome Sequence of Bacillus cereus VD133.</title>
        <authorList>
            <consortium name="The Broad Institute Genome Sequencing Platform"/>
            <consortium name="The Broad Institute Genome Sequencing Center for Infectious Disease"/>
            <person name="Feldgarden M."/>
            <person name="Van der Auwera G.A."/>
            <person name="Mahillon J."/>
            <person name="Duprez V."/>
            <person name="Timmery S."/>
            <person name="Mattelet C."/>
            <person name="Dierick K."/>
            <person name="Sun M."/>
            <person name="Yu Z."/>
            <person name="Zhu L."/>
            <person name="Hu X."/>
            <person name="Shank E.B."/>
            <person name="Swiecicka I."/>
            <person name="Hansen B.M."/>
            <person name="Andrup L."/>
            <person name="Walker B."/>
            <person name="Young S.K."/>
            <person name="Zeng Q."/>
            <person name="Gargeya S."/>
            <person name="Fitzgerald M."/>
            <person name="Haas B."/>
            <person name="Abouelleil A."/>
            <person name="Alvarado L."/>
            <person name="Arachchi H.M."/>
            <person name="Berlin A.M."/>
            <person name="Chapman S.B."/>
            <person name="Dewar J."/>
            <person name="Goldberg J."/>
            <person name="Griggs A."/>
            <person name="Gujja S."/>
            <person name="Hansen M."/>
            <person name="Howarth C."/>
            <person name="Imamovic A."/>
            <person name="Larimer J."/>
            <person name="McCowan C."/>
            <person name="Murphy C."/>
            <person name="Neiman D."/>
            <person name="Pearson M."/>
            <person name="Priest M."/>
            <person name="Roberts A."/>
            <person name="Saif S."/>
            <person name="Shea T."/>
            <person name="Sisk P."/>
            <person name="Sykes S."/>
            <person name="Wortman J."/>
            <person name="Nusbaum C."/>
            <person name="Birren B."/>
        </authorList>
    </citation>
    <scope>NUCLEOTIDE SEQUENCE [LARGE SCALE GENOMIC DNA]</scope>
    <source>
        <strain evidence="1 2">VD133</strain>
    </source>
</reference>
<sequence>MQLKQLDFLIKVGRNNRSAFLYNHLLGTGILFGTSYGHDLRVEEAETILTTQHRYLAKYTFLPKEKLDALLDKINNPKWRNSKDIEEKLSPKRIQQKKNEPLDIKIETIHSKETAEWKFVGKLITNK</sequence>
<evidence type="ECO:0000313" key="2">
    <source>
        <dbReference type="Proteomes" id="UP000014018"/>
    </source>
</evidence>
<accession>A0A9W5PL93</accession>
<name>A0A9W5PL93_BACCE</name>
<dbReference type="Proteomes" id="UP000014018">
    <property type="component" value="Unassembled WGS sequence"/>
</dbReference>